<name>A0A3B0YRT6_9ZZZZ</name>
<dbReference type="EMBL" id="UOFN01000091">
    <property type="protein sequence ID" value="VAW78207.1"/>
    <property type="molecule type" value="Genomic_DNA"/>
</dbReference>
<gene>
    <name evidence="1" type="ORF">MNBD_GAMMA15-2126</name>
</gene>
<dbReference type="SUPFAM" id="SSF53850">
    <property type="entry name" value="Periplasmic binding protein-like II"/>
    <property type="match status" value="1"/>
</dbReference>
<organism evidence="1">
    <name type="scientific">hydrothermal vent metagenome</name>
    <dbReference type="NCBI Taxonomy" id="652676"/>
    <lineage>
        <taxon>unclassified sequences</taxon>
        <taxon>metagenomes</taxon>
        <taxon>ecological metagenomes</taxon>
    </lineage>
</organism>
<protein>
    <submittedName>
        <fullName evidence="1">Uncharacterized protein</fullName>
    </submittedName>
</protein>
<proteinExistence type="predicted"/>
<evidence type="ECO:0000313" key="1">
    <source>
        <dbReference type="EMBL" id="VAW78207.1"/>
    </source>
</evidence>
<sequence>MMQSIFGLVLLACLCQIPGPVQAEAPADDKTLILNTAVSEPLSNTSQTGFLDSLLGIALQRLGYRLETVRIPAERALIVANDGINDGEMLRIGGLQKHYPNLIQVPEKILDLEFVAFTRNASLQINDWEDLATLPVAVITGWKIFEQNIPASAELVSVKNADQLFTLLVKNRTDVILYSRWSGLAYIRKHQLQNINIVEKSLAQESMYVYLHERHRKLVPLLASELRALKTDGEYQRLFTEILLPCTGG</sequence>
<accession>A0A3B0YRT6</accession>
<dbReference type="Gene3D" id="3.40.190.10">
    <property type="entry name" value="Periplasmic binding protein-like II"/>
    <property type="match status" value="2"/>
</dbReference>
<reference evidence="1" key="1">
    <citation type="submission" date="2018-06" db="EMBL/GenBank/DDBJ databases">
        <authorList>
            <person name="Zhirakovskaya E."/>
        </authorList>
    </citation>
    <scope>NUCLEOTIDE SEQUENCE</scope>
</reference>
<dbReference type="AlphaFoldDB" id="A0A3B0YRT6"/>